<name>A0AAW9R1L6_9GAMM</name>
<evidence type="ECO:0000256" key="5">
    <source>
        <dbReference type="ARBA" id="ARBA00022481"/>
    </source>
</evidence>
<organism evidence="12 13">
    <name type="scientific">Denitratimonas tolerans</name>
    <dbReference type="NCBI Taxonomy" id="1338420"/>
    <lineage>
        <taxon>Bacteria</taxon>
        <taxon>Pseudomonadati</taxon>
        <taxon>Pseudomonadota</taxon>
        <taxon>Gammaproteobacteria</taxon>
        <taxon>Lysobacterales</taxon>
        <taxon>Lysobacteraceae</taxon>
        <taxon>Denitratimonas</taxon>
    </lineage>
</organism>
<dbReference type="InterPro" id="IPR012902">
    <property type="entry name" value="N_methyl_site"/>
</dbReference>
<comment type="caution">
    <text evidence="12">The sequence shown here is derived from an EMBL/GenBank/DDBJ whole genome shotgun (WGS) entry which is preliminary data.</text>
</comment>
<dbReference type="GO" id="GO:0015628">
    <property type="term" value="P:protein secretion by the type II secretion system"/>
    <property type="evidence" value="ECO:0007669"/>
    <property type="project" value="InterPro"/>
</dbReference>
<dbReference type="Proteomes" id="UP001364472">
    <property type="component" value="Unassembled WGS sequence"/>
</dbReference>
<dbReference type="EMBL" id="JBBDHC010000001">
    <property type="protein sequence ID" value="MEJ1248103.1"/>
    <property type="molecule type" value="Genomic_DNA"/>
</dbReference>
<keyword evidence="8 10" id="KW-1133">Transmembrane helix</keyword>
<evidence type="ECO:0000256" key="4">
    <source>
        <dbReference type="ARBA" id="ARBA00022475"/>
    </source>
</evidence>
<keyword evidence="9 10" id="KW-0472">Membrane</keyword>
<feature type="transmembrane region" description="Helical" evidence="10">
    <location>
        <begin position="20"/>
        <end position="41"/>
    </location>
</feature>
<dbReference type="NCBIfam" id="TIGR01710">
    <property type="entry name" value="typeII_sec_gspG"/>
    <property type="match status" value="1"/>
</dbReference>
<evidence type="ECO:0000256" key="3">
    <source>
        <dbReference type="ARBA" id="ARBA00020042"/>
    </source>
</evidence>
<dbReference type="PRINTS" id="PR00813">
    <property type="entry name" value="BCTERIALGSPG"/>
</dbReference>
<evidence type="ECO:0000256" key="9">
    <source>
        <dbReference type="ARBA" id="ARBA00023136"/>
    </source>
</evidence>
<dbReference type="AlphaFoldDB" id="A0AAW9R1L6"/>
<keyword evidence="4" id="KW-1003">Cell membrane</keyword>
<comment type="similarity">
    <text evidence="2">Belongs to the GSP G family.</text>
</comment>
<dbReference type="Pfam" id="PF07963">
    <property type="entry name" value="N_methyl"/>
    <property type="match status" value="1"/>
</dbReference>
<evidence type="ECO:0000313" key="12">
    <source>
        <dbReference type="EMBL" id="MEJ1248103.1"/>
    </source>
</evidence>
<dbReference type="InterPro" id="IPR010054">
    <property type="entry name" value="Type2_sec_GspG"/>
</dbReference>
<dbReference type="Gene3D" id="3.30.700.10">
    <property type="entry name" value="Glycoprotein, Type 4 Pilin"/>
    <property type="match status" value="1"/>
</dbReference>
<proteinExistence type="inferred from homology"/>
<dbReference type="PROSITE" id="PS00409">
    <property type="entry name" value="PROKAR_NTER_METHYL"/>
    <property type="match status" value="1"/>
</dbReference>
<keyword evidence="6" id="KW-0997">Cell inner membrane</keyword>
<sequence length="140" mass="15076">MKTQRSSRIAAHAQRGFSLIEILIVVALIAVIAGMVANQVFGGQDKAKYKLAQTDITSLSAKVGQFEMDVGDLPQRLEDLISSPGNAKGWLGPYIKEGSLKDPWNTPYEYRVSGRSFTITSYGADKKPGGAGVDADITNE</sequence>
<reference evidence="12 13" key="1">
    <citation type="journal article" date="2016" name="Antonie Van Leeuwenhoek">
        <title>Denitratimonas tolerans gen. nov., sp. nov., a denitrifying bacterium isolated from a bioreactor for tannery wastewater treatment.</title>
        <authorList>
            <person name="Han S.I."/>
            <person name="Kim J.O."/>
            <person name="Lee Y.R."/>
            <person name="Ekpeghere K.I."/>
            <person name="Koh S.C."/>
            <person name="Whang K.S."/>
        </authorList>
    </citation>
    <scope>NUCLEOTIDE SEQUENCE [LARGE SCALE GENOMIC DNA]</scope>
    <source>
        <strain evidence="12 13">KACC 17565</strain>
    </source>
</reference>
<evidence type="ECO:0000256" key="6">
    <source>
        <dbReference type="ARBA" id="ARBA00022519"/>
    </source>
</evidence>
<dbReference type="GO" id="GO:0005886">
    <property type="term" value="C:plasma membrane"/>
    <property type="evidence" value="ECO:0007669"/>
    <property type="project" value="UniProtKB-SubCell"/>
</dbReference>
<dbReference type="Pfam" id="PF08334">
    <property type="entry name" value="T2SSG"/>
    <property type="match status" value="1"/>
</dbReference>
<dbReference type="InterPro" id="IPR013545">
    <property type="entry name" value="T2SS_protein-GspG_C"/>
</dbReference>
<dbReference type="InterPro" id="IPR045584">
    <property type="entry name" value="Pilin-like"/>
</dbReference>
<evidence type="ECO:0000259" key="11">
    <source>
        <dbReference type="Pfam" id="PF08334"/>
    </source>
</evidence>
<dbReference type="RefSeq" id="WP_337333823.1">
    <property type="nucleotide sequence ID" value="NZ_JBBDHC010000001.1"/>
</dbReference>
<dbReference type="NCBIfam" id="TIGR02532">
    <property type="entry name" value="IV_pilin_GFxxxE"/>
    <property type="match status" value="1"/>
</dbReference>
<evidence type="ECO:0000256" key="7">
    <source>
        <dbReference type="ARBA" id="ARBA00022692"/>
    </source>
</evidence>
<comment type="subcellular location">
    <subcellularLocation>
        <location evidence="1">Cell inner membrane</location>
        <topology evidence="1">Single-pass membrane protein</topology>
    </subcellularLocation>
</comment>
<evidence type="ECO:0000256" key="1">
    <source>
        <dbReference type="ARBA" id="ARBA00004377"/>
    </source>
</evidence>
<feature type="domain" description="Type II secretion system protein GspG C-terminal" evidence="11">
    <location>
        <begin position="39"/>
        <end position="139"/>
    </location>
</feature>
<evidence type="ECO:0000313" key="13">
    <source>
        <dbReference type="Proteomes" id="UP001364472"/>
    </source>
</evidence>
<keyword evidence="7 10" id="KW-0812">Transmembrane</keyword>
<keyword evidence="5" id="KW-0488">Methylation</keyword>
<gene>
    <name evidence="12" type="primary">gspG</name>
    <name evidence="12" type="ORF">WB794_00195</name>
</gene>
<evidence type="ECO:0000256" key="2">
    <source>
        <dbReference type="ARBA" id="ARBA00009984"/>
    </source>
</evidence>
<accession>A0AAW9R1L6</accession>
<dbReference type="GO" id="GO:0015627">
    <property type="term" value="C:type II protein secretion system complex"/>
    <property type="evidence" value="ECO:0007669"/>
    <property type="project" value="InterPro"/>
</dbReference>
<evidence type="ECO:0000256" key="8">
    <source>
        <dbReference type="ARBA" id="ARBA00022989"/>
    </source>
</evidence>
<keyword evidence="13" id="KW-1185">Reference proteome</keyword>
<dbReference type="SUPFAM" id="SSF54523">
    <property type="entry name" value="Pili subunits"/>
    <property type="match status" value="1"/>
</dbReference>
<protein>
    <recommendedName>
        <fullName evidence="3">Type II secretion system core protein G</fullName>
    </recommendedName>
</protein>
<dbReference type="InterPro" id="IPR000983">
    <property type="entry name" value="Bac_GSPG_pilin"/>
</dbReference>
<evidence type="ECO:0000256" key="10">
    <source>
        <dbReference type="SAM" id="Phobius"/>
    </source>
</evidence>